<dbReference type="EMBL" id="GU474896">
    <property type="protein sequence ID" value="ADI18656.1"/>
    <property type="molecule type" value="Genomic_DNA"/>
</dbReference>
<evidence type="ECO:0000313" key="1">
    <source>
        <dbReference type="EMBL" id="ADI18656.1"/>
    </source>
</evidence>
<name>E0XW65_9BACT</name>
<accession>E0XW65</accession>
<dbReference type="AntiFam" id="ANF00024">
    <property type="entry name" value="Antisense to 23S rRNA"/>
</dbReference>
<protein>
    <submittedName>
        <fullName evidence="1">Uncharacterized protein</fullName>
    </submittedName>
</protein>
<reference evidence="1" key="1">
    <citation type="journal article" date="2011" name="Environ. Microbiol.">
        <title>Time-series analyses of Monterey Bay coastal microbial picoplankton using a 'genome proxy' microarray.</title>
        <authorList>
            <person name="Rich V.I."/>
            <person name="Pham V.D."/>
            <person name="Eppley J."/>
            <person name="Shi Y."/>
            <person name="DeLong E.F."/>
        </authorList>
    </citation>
    <scope>NUCLEOTIDE SEQUENCE</scope>
</reference>
<proteinExistence type="predicted"/>
<sequence>MRLTSPPRVTSRLIMQKARGQAFRRRSASIALPLLVGIRFQVLFHSPRRGSFHLSLTVLVHYRSPGSI</sequence>
<organism evidence="1">
    <name type="scientific">uncultured Acidobacteria bacterium HF4000_26D02</name>
    <dbReference type="NCBI Taxonomy" id="710731"/>
    <lineage>
        <taxon>Bacteria</taxon>
        <taxon>Pseudomonadati</taxon>
        <taxon>Acidobacteriota</taxon>
        <taxon>environmental samples</taxon>
    </lineage>
</organism>
<dbReference type="AlphaFoldDB" id="E0XW65"/>